<evidence type="ECO:0000313" key="1">
    <source>
        <dbReference type="EMBL" id="NGO63845.1"/>
    </source>
</evidence>
<dbReference type="Proteomes" id="UP000477849">
    <property type="component" value="Unassembled WGS sequence"/>
</dbReference>
<sequence length="48" mass="5324">MTEIKLPALGDVINGELSAADGGNRVAKAVYHPYLEERHIRQGRHDKP</sequence>
<reference evidence="1 2" key="1">
    <citation type="submission" date="2020-02" db="EMBL/GenBank/DDBJ databases">
        <title>Genome sequence of the type strain CCBAU10050 of Rhizobium daejeonense.</title>
        <authorList>
            <person name="Gao J."/>
            <person name="Sun J."/>
        </authorList>
    </citation>
    <scope>NUCLEOTIDE SEQUENCE [LARGE SCALE GENOMIC DNA]</scope>
    <source>
        <strain evidence="1 2">CCBAU10050</strain>
    </source>
</reference>
<gene>
    <name evidence="1" type="ORF">G6N76_09170</name>
</gene>
<protein>
    <submittedName>
        <fullName evidence="1">Uncharacterized protein</fullName>
    </submittedName>
</protein>
<dbReference type="AlphaFoldDB" id="A0A6M1RY96"/>
<dbReference type="EMBL" id="JAAKZH010000003">
    <property type="protein sequence ID" value="NGO63845.1"/>
    <property type="molecule type" value="Genomic_DNA"/>
</dbReference>
<dbReference type="RefSeq" id="WP_163899172.1">
    <property type="nucleotide sequence ID" value="NZ_CP048427.1"/>
</dbReference>
<evidence type="ECO:0000313" key="2">
    <source>
        <dbReference type="Proteomes" id="UP000477849"/>
    </source>
</evidence>
<name>A0A6M1RY96_9HYPH</name>
<organism evidence="1 2">
    <name type="scientific">Rhizobium daejeonense</name>
    <dbReference type="NCBI Taxonomy" id="240521"/>
    <lineage>
        <taxon>Bacteria</taxon>
        <taxon>Pseudomonadati</taxon>
        <taxon>Pseudomonadota</taxon>
        <taxon>Alphaproteobacteria</taxon>
        <taxon>Hyphomicrobiales</taxon>
        <taxon>Rhizobiaceae</taxon>
        <taxon>Rhizobium/Agrobacterium group</taxon>
        <taxon>Rhizobium</taxon>
    </lineage>
</organism>
<comment type="caution">
    <text evidence="1">The sequence shown here is derived from an EMBL/GenBank/DDBJ whole genome shotgun (WGS) entry which is preliminary data.</text>
</comment>
<accession>A0A6M1RY96</accession>
<proteinExistence type="predicted"/>
<keyword evidence="2" id="KW-1185">Reference proteome</keyword>